<evidence type="ECO:0000256" key="10">
    <source>
        <dbReference type="PROSITE-ProRule" id="PRU00042"/>
    </source>
</evidence>
<feature type="domain" description="C2H2-type" evidence="11">
    <location>
        <begin position="364"/>
        <end position="391"/>
    </location>
</feature>
<evidence type="ECO:0000259" key="12">
    <source>
        <dbReference type="PROSITE" id="PS50280"/>
    </source>
</evidence>
<dbReference type="SMART" id="SM00355">
    <property type="entry name" value="ZnF_C2H2"/>
    <property type="match status" value="12"/>
</dbReference>
<evidence type="ECO:0000256" key="7">
    <source>
        <dbReference type="ARBA" id="ARBA00023125"/>
    </source>
</evidence>
<keyword evidence="14" id="KW-1185">Reference proteome</keyword>
<dbReference type="GO" id="GO:0008276">
    <property type="term" value="F:protein methyltransferase activity"/>
    <property type="evidence" value="ECO:0007669"/>
    <property type="project" value="UniProtKB-ARBA"/>
</dbReference>
<feature type="domain" description="C2H2-type" evidence="11">
    <location>
        <begin position="593"/>
        <end position="620"/>
    </location>
</feature>
<keyword evidence="3" id="KW-0677">Repeat</keyword>
<dbReference type="GO" id="GO:0008170">
    <property type="term" value="F:N-methyltransferase activity"/>
    <property type="evidence" value="ECO:0007669"/>
    <property type="project" value="UniProtKB-ARBA"/>
</dbReference>
<dbReference type="Pfam" id="PF21549">
    <property type="entry name" value="PRDM2_PR"/>
    <property type="match status" value="1"/>
</dbReference>
<dbReference type="InterPro" id="IPR001214">
    <property type="entry name" value="SET_dom"/>
</dbReference>
<dbReference type="PANTHER" id="PTHR16515">
    <property type="entry name" value="PR DOMAIN ZINC FINGER PROTEIN"/>
    <property type="match status" value="1"/>
</dbReference>
<gene>
    <name evidence="13" type="ORF">ILUMI_24455</name>
</gene>
<dbReference type="EMBL" id="VTPC01090704">
    <property type="protein sequence ID" value="KAF2881720.1"/>
    <property type="molecule type" value="Genomic_DNA"/>
</dbReference>
<evidence type="ECO:0000313" key="13">
    <source>
        <dbReference type="EMBL" id="KAF2881720.1"/>
    </source>
</evidence>
<evidence type="ECO:0000256" key="5">
    <source>
        <dbReference type="ARBA" id="ARBA00022833"/>
    </source>
</evidence>
<keyword evidence="6" id="KW-0805">Transcription regulation</keyword>
<comment type="subcellular location">
    <subcellularLocation>
        <location evidence="1">Nucleus</location>
    </subcellularLocation>
</comment>
<name>A0A8K0C678_IGNLU</name>
<dbReference type="Proteomes" id="UP000801492">
    <property type="component" value="Unassembled WGS sequence"/>
</dbReference>
<evidence type="ECO:0000259" key="11">
    <source>
        <dbReference type="PROSITE" id="PS50157"/>
    </source>
</evidence>
<evidence type="ECO:0000256" key="6">
    <source>
        <dbReference type="ARBA" id="ARBA00023015"/>
    </source>
</evidence>
<dbReference type="InterPro" id="IPR046341">
    <property type="entry name" value="SET_dom_sf"/>
</dbReference>
<feature type="domain" description="C2H2-type" evidence="11">
    <location>
        <begin position="644"/>
        <end position="671"/>
    </location>
</feature>
<dbReference type="PROSITE" id="PS50157">
    <property type="entry name" value="ZINC_FINGER_C2H2_2"/>
    <property type="match status" value="10"/>
</dbReference>
<keyword evidence="9" id="KW-0539">Nucleus</keyword>
<dbReference type="OrthoDB" id="40579at2759"/>
<keyword evidence="2" id="KW-0479">Metal-binding</keyword>
<reference evidence="13" key="1">
    <citation type="submission" date="2019-08" db="EMBL/GenBank/DDBJ databases">
        <title>The genome of the North American firefly Photinus pyralis.</title>
        <authorList>
            <consortium name="Photinus pyralis genome working group"/>
            <person name="Fallon T.R."/>
            <person name="Sander Lower S.E."/>
            <person name="Weng J.-K."/>
        </authorList>
    </citation>
    <scope>NUCLEOTIDE SEQUENCE</scope>
    <source>
        <strain evidence="13">TRF0915ILg1</strain>
        <tissue evidence="13">Whole body</tissue>
    </source>
</reference>
<dbReference type="GO" id="GO:0008270">
    <property type="term" value="F:zinc ion binding"/>
    <property type="evidence" value="ECO:0007669"/>
    <property type="project" value="UniProtKB-KW"/>
</dbReference>
<dbReference type="InterPro" id="IPR050331">
    <property type="entry name" value="Zinc_finger"/>
</dbReference>
<dbReference type="GO" id="GO:0005634">
    <property type="term" value="C:nucleus"/>
    <property type="evidence" value="ECO:0007669"/>
    <property type="project" value="UniProtKB-SubCell"/>
</dbReference>
<evidence type="ECO:0000256" key="2">
    <source>
        <dbReference type="ARBA" id="ARBA00022723"/>
    </source>
</evidence>
<evidence type="ECO:0000256" key="8">
    <source>
        <dbReference type="ARBA" id="ARBA00023163"/>
    </source>
</evidence>
<proteinExistence type="predicted"/>
<feature type="domain" description="C2H2-type" evidence="11">
    <location>
        <begin position="617"/>
        <end position="644"/>
    </location>
</feature>
<dbReference type="GO" id="GO:0008757">
    <property type="term" value="F:S-adenosylmethionine-dependent methyltransferase activity"/>
    <property type="evidence" value="ECO:0007669"/>
    <property type="project" value="UniProtKB-ARBA"/>
</dbReference>
<comment type="caution">
    <text evidence="13">The sequence shown here is derived from an EMBL/GenBank/DDBJ whole genome shotgun (WGS) entry which is preliminary data.</text>
</comment>
<feature type="domain" description="C2H2-type" evidence="11">
    <location>
        <begin position="418"/>
        <end position="446"/>
    </location>
</feature>
<accession>A0A8K0C678</accession>
<keyword evidence="7" id="KW-0238">DNA-binding</keyword>
<dbReference type="Gene3D" id="3.30.160.60">
    <property type="entry name" value="Classic Zinc Finger"/>
    <property type="match status" value="7"/>
</dbReference>
<sequence>MDIDTSRQIIVLDLICGICGETHQYSECGLIEIKSHVLDRIIPSKARSTLPDFLSLVTMADGSFCIMTNTSLEKGTKFGPLEAPKLFTLNPSIIFPMKLFNCGIEDLSEYYLDTTDENNCNWLIFIPSAQTAEEQNLMCFQEKTEIFYVVIKDIKEGEFLKVWYSPYYAKQMKKNMLFAQNLPDDCDNSMNNIKTTLEPIIKKQQNLMKRENWTCKFCGKLESDVSLFANHILEHYRKKVVKKHCGFCEQSFTTQKKLRRHVQSKHKKELTSNSKATKIPPDKTGNKDVLVGDPLLNVILNDSLDNTNLVMPNIELNQMGVALESQNLLLESDSLNLNVDNLLTENVKELDHFNFEIGESQEQYVCDVCLKGFSKLHYLTQHLRKHTGRYTCQYCLKVFCRRENLDSHKCSNLKTPEFQCSLCERSYMLKKYLVRHMNLAHDRKHTCENCNKHYNSNKEYLEHNCSAVPDSFKTTFTCVTCSKKFFREVYLRKHLKVHERRKQKLELKANFICEVCAQRFSTRKGLITHKQTHMEPTFGCEICNKKFHRQETLNEHRLTHSDTQVTCTVCHAKLKTKKNLSLHMKQHTQGKSHKCEICSKEFYLRSNLVTHLKIHSKTCPMCNKTFLTKELLLAHKAKHFKEFYECPLCNKIVKLKRSLKNHLKNHHPEQDVLDIMLKIKPKSANVELNDISDTDDVRNEINNILKSGRKQLFTNYINNNNHNNEEINTNMNNIDNLISENNHNNLETIDTENLCNNNTVEQISSNDINNENNNVGINLSMHSLQSLTSENDQDNLETIVNRFENMMNNYDSNNQSNLLIDGPGEMVGNEEQGRILDFNNFEIDLESSFDLHQNSNVSNEEVHLSMPDLLETDQEITLSENAYVLEDGTIVEPKGPKGNIVIYILDKNL</sequence>
<protein>
    <submittedName>
        <fullName evidence="13">Uncharacterized protein</fullName>
    </submittedName>
</protein>
<feature type="domain" description="C2H2-type" evidence="11">
    <location>
        <begin position="243"/>
        <end position="271"/>
    </location>
</feature>
<dbReference type="GO" id="GO:0010468">
    <property type="term" value="P:regulation of gene expression"/>
    <property type="evidence" value="ECO:0007669"/>
    <property type="project" value="TreeGrafter"/>
</dbReference>
<dbReference type="Pfam" id="PF13912">
    <property type="entry name" value="zf-C2H2_6"/>
    <property type="match status" value="2"/>
</dbReference>
<evidence type="ECO:0000256" key="9">
    <source>
        <dbReference type="ARBA" id="ARBA00023242"/>
    </source>
</evidence>
<evidence type="ECO:0000313" key="14">
    <source>
        <dbReference type="Proteomes" id="UP000801492"/>
    </source>
</evidence>
<feature type="domain" description="C2H2-type" evidence="11">
    <location>
        <begin position="476"/>
        <end position="503"/>
    </location>
</feature>
<dbReference type="Pfam" id="PF00096">
    <property type="entry name" value="zf-C2H2"/>
    <property type="match status" value="3"/>
</dbReference>
<feature type="domain" description="C2H2-type" evidence="11">
    <location>
        <begin position="538"/>
        <end position="565"/>
    </location>
</feature>
<dbReference type="PROSITE" id="PS00028">
    <property type="entry name" value="ZINC_FINGER_C2H2_1"/>
    <property type="match status" value="9"/>
</dbReference>
<organism evidence="13 14">
    <name type="scientific">Ignelater luminosus</name>
    <name type="common">Cucubano</name>
    <name type="synonym">Pyrophorus luminosus</name>
    <dbReference type="NCBI Taxonomy" id="2038154"/>
    <lineage>
        <taxon>Eukaryota</taxon>
        <taxon>Metazoa</taxon>
        <taxon>Ecdysozoa</taxon>
        <taxon>Arthropoda</taxon>
        <taxon>Hexapoda</taxon>
        <taxon>Insecta</taxon>
        <taxon>Pterygota</taxon>
        <taxon>Neoptera</taxon>
        <taxon>Endopterygota</taxon>
        <taxon>Coleoptera</taxon>
        <taxon>Polyphaga</taxon>
        <taxon>Elateriformia</taxon>
        <taxon>Elateroidea</taxon>
        <taxon>Elateridae</taxon>
        <taxon>Agrypninae</taxon>
        <taxon>Pyrophorini</taxon>
        <taxon>Ignelater</taxon>
    </lineage>
</organism>
<dbReference type="InterPro" id="IPR013087">
    <property type="entry name" value="Znf_C2H2_type"/>
</dbReference>
<dbReference type="PANTHER" id="PTHR16515:SF2">
    <property type="entry name" value="PR DOMAIN ZINC FINGER PROTEIN 4"/>
    <property type="match status" value="1"/>
</dbReference>
<dbReference type="SUPFAM" id="SSF57667">
    <property type="entry name" value="beta-beta-alpha zinc fingers"/>
    <property type="match status" value="6"/>
</dbReference>
<dbReference type="PROSITE" id="PS50280">
    <property type="entry name" value="SET"/>
    <property type="match status" value="1"/>
</dbReference>
<keyword evidence="8" id="KW-0804">Transcription</keyword>
<evidence type="ECO:0000256" key="1">
    <source>
        <dbReference type="ARBA" id="ARBA00004123"/>
    </source>
</evidence>
<keyword evidence="5" id="KW-0862">Zinc</keyword>
<dbReference type="InterPro" id="IPR036236">
    <property type="entry name" value="Znf_C2H2_sf"/>
</dbReference>
<feature type="domain" description="C2H2-type" evidence="11">
    <location>
        <begin position="511"/>
        <end position="533"/>
    </location>
</feature>
<evidence type="ECO:0000256" key="3">
    <source>
        <dbReference type="ARBA" id="ARBA00022737"/>
    </source>
</evidence>
<feature type="domain" description="C2H2-type" evidence="11">
    <location>
        <begin position="565"/>
        <end position="592"/>
    </location>
</feature>
<dbReference type="AlphaFoldDB" id="A0A8K0C678"/>
<keyword evidence="4 10" id="KW-0863">Zinc-finger</keyword>
<feature type="domain" description="SET" evidence="12">
    <location>
        <begin position="51"/>
        <end position="165"/>
    </location>
</feature>
<evidence type="ECO:0000256" key="4">
    <source>
        <dbReference type="ARBA" id="ARBA00022771"/>
    </source>
</evidence>
<dbReference type="Gene3D" id="2.170.270.10">
    <property type="entry name" value="SET domain"/>
    <property type="match status" value="1"/>
</dbReference>